<keyword evidence="8" id="KW-1185">Reference proteome</keyword>
<protein>
    <recommendedName>
        <fullName evidence="6">Tubulin/FtsZ GTPase domain-containing protein</fullName>
    </recommendedName>
</protein>
<evidence type="ECO:0000256" key="5">
    <source>
        <dbReference type="RuleBase" id="RU000352"/>
    </source>
</evidence>
<feature type="domain" description="Tubulin/FtsZ GTPase" evidence="6">
    <location>
        <begin position="58"/>
        <end position="264"/>
    </location>
</feature>
<dbReference type="GO" id="GO:0007017">
    <property type="term" value="P:microtubule-based process"/>
    <property type="evidence" value="ECO:0007669"/>
    <property type="project" value="InterPro"/>
</dbReference>
<accession>A0A9P0AYM6</accession>
<keyword evidence="3 5" id="KW-0547">Nucleotide-binding</keyword>
<dbReference type="InterPro" id="IPR003008">
    <property type="entry name" value="Tubulin_FtsZ_GTPase"/>
</dbReference>
<dbReference type="InterPro" id="IPR018316">
    <property type="entry name" value="Tubulin/FtsZ_2-layer-sand-dom"/>
</dbReference>
<evidence type="ECO:0000256" key="4">
    <source>
        <dbReference type="ARBA" id="ARBA00023134"/>
    </source>
</evidence>
<evidence type="ECO:0000259" key="6">
    <source>
        <dbReference type="SMART" id="SM00864"/>
    </source>
</evidence>
<keyword evidence="2 5" id="KW-0493">Microtubule</keyword>
<dbReference type="InterPro" id="IPR036525">
    <property type="entry name" value="Tubulin/FtsZ_GTPase_sf"/>
</dbReference>
<dbReference type="SUPFAM" id="SSF55307">
    <property type="entry name" value="Tubulin C-terminal domain-like"/>
    <property type="match status" value="1"/>
</dbReference>
<dbReference type="InterPro" id="IPR000217">
    <property type="entry name" value="Tubulin"/>
</dbReference>
<evidence type="ECO:0000256" key="1">
    <source>
        <dbReference type="ARBA" id="ARBA00009636"/>
    </source>
</evidence>
<dbReference type="Gene3D" id="3.40.50.1440">
    <property type="entry name" value="Tubulin/FtsZ, GTPase domain"/>
    <property type="match status" value="1"/>
</dbReference>
<evidence type="ECO:0000313" key="8">
    <source>
        <dbReference type="Proteomes" id="UP001154078"/>
    </source>
</evidence>
<dbReference type="Gene3D" id="1.10.287.600">
    <property type="entry name" value="Helix hairpin bin"/>
    <property type="match status" value="1"/>
</dbReference>
<dbReference type="InterPro" id="IPR004057">
    <property type="entry name" value="Epsilon_tubulin"/>
</dbReference>
<evidence type="ECO:0000256" key="2">
    <source>
        <dbReference type="ARBA" id="ARBA00022701"/>
    </source>
</evidence>
<dbReference type="SMART" id="SM00864">
    <property type="entry name" value="Tubulin"/>
    <property type="match status" value="1"/>
</dbReference>
<dbReference type="AlphaFoldDB" id="A0A9P0AYM6"/>
<organism evidence="7 8">
    <name type="scientific">Brassicogethes aeneus</name>
    <name type="common">Rape pollen beetle</name>
    <name type="synonym">Meligethes aeneus</name>
    <dbReference type="NCBI Taxonomy" id="1431903"/>
    <lineage>
        <taxon>Eukaryota</taxon>
        <taxon>Metazoa</taxon>
        <taxon>Ecdysozoa</taxon>
        <taxon>Arthropoda</taxon>
        <taxon>Hexapoda</taxon>
        <taxon>Insecta</taxon>
        <taxon>Pterygota</taxon>
        <taxon>Neoptera</taxon>
        <taxon>Endopterygota</taxon>
        <taxon>Coleoptera</taxon>
        <taxon>Polyphaga</taxon>
        <taxon>Cucujiformia</taxon>
        <taxon>Nitidulidae</taxon>
        <taxon>Meligethinae</taxon>
        <taxon>Brassicogethes</taxon>
    </lineage>
</organism>
<dbReference type="Pfam" id="PF03953">
    <property type="entry name" value="Tubulin_C"/>
    <property type="match status" value="1"/>
</dbReference>
<dbReference type="InterPro" id="IPR008280">
    <property type="entry name" value="Tub_FtsZ_C"/>
</dbReference>
<dbReference type="PRINTS" id="PR01161">
    <property type="entry name" value="TUBULIN"/>
</dbReference>
<dbReference type="Proteomes" id="UP001154078">
    <property type="component" value="Chromosome 3"/>
</dbReference>
<keyword evidence="4 5" id="KW-0342">GTP-binding</keyword>
<dbReference type="Pfam" id="PF00091">
    <property type="entry name" value="Tubulin"/>
    <property type="match status" value="1"/>
</dbReference>
<proteinExistence type="inferred from homology"/>
<sequence length="467" mass="52799">MSEFIVIQVGQCGNQIGSALWPLILQEYNLGSDNTNKGNNEVQKSLSSFFNIKSQKSQHSYQSLGDLYENNVKARVICIDMEESVVNRFRLGTLKNIFDKKSFITNYPGSGNNWAEGFWEHGAKFKNKILNVIQYVVEQCDSLHGFLVLFSTGGGTGSGLGSYILNLLADYYPKVERFVSCVYPTGTEDVITCPYNMCFATQEMISHATCVFPVENRALLDIQARQGININFDSNISMFRPFEDLNSIIVNMLLHLTSGSRFPGSLNFDMNELNTNMVPFPKLKFLSTGFSPITYSSRGSRQSCKQPKTENFLSACSKNNQLIKLDPLGPKSVLLGTTLIGRGDYTITDMRQYVDKIQSKAKFTNWSKKAVKVGLCSVPPYKTDISMFSVFNTSAMSTFFEYIHKQFSVLYNKKAHIHHYMNIQGFPLDSFDECQSTLMDIIELYREMEDAKPVNIPRLPSLKQDFN</sequence>
<dbReference type="PRINTS" id="PR01519">
    <property type="entry name" value="EPSLNTUBULIN"/>
</dbReference>
<dbReference type="OrthoDB" id="1662883at2759"/>
<evidence type="ECO:0000256" key="3">
    <source>
        <dbReference type="ARBA" id="ARBA00022741"/>
    </source>
</evidence>
<dbReference type="GO" id="GO:0005525">
    <property type="term" value="F:GTP binding"/>
    <property type="evidence" value="ECO:0007669"/>
    <property type="project" value="UniProtKB-UniRule"/>
</dbReference>
<comment type="similarity">
    <text evidence="1 5">Belongs to the tubulin family.</text>
</comment>
<reference evidence="7" key="1">
    <citation type="submission" date="2021-12" db="EMBL/GenBank/DDBJ databases">
        <authorList>
            <person name="King R."/>
        </authorList>
    </citation>
    <scope>NUCLEOTIDE SEQUENCE</scope>
</reference>
<dbReference type="InterPro" id="IPR023123">
    <property type="entry name" value="Tubulin_C"/>
</dbReference>
<name>A0A9P0AYM6_BRAAE</name>
<dbReference type="PROSITE" id="PS00227">
    <property type="entry name" value="TUBULIN"/>
    <property type="match status" value="1"/>
</dbReference>
<dbReference type="InterPro" id="IPR017975">
    <property type="entry name" value="Tubulin_CS"/>
</dbReference>
<dbReference type="SUPFAM" id="SSF52490">
    <property type="entry name" value="Tubulin nucleotide-binding domain-like"/>
    <property type="match status" value="1"/>
</dbReference>
<dbReference type="EMBL" id="OV121134">
    <property type="protein sequence ID" value="CAH0553366.1"/>
    <property type="molecule type" value="Genomic_DNA"/>
</dbReference>
<evidence type="ECO:0000313" key="7">
    <source>
        <dbReference type="EMBL" id="CAH0553366.1"/>
    </source>
</evidence>
<gene>
    <name evidence="7" type="ORF">MELIAE_LOCUS5374</name>
</gene>
<dbReference type="PANTHER" id="PTHR11588">
    <property type="entry name" value="TUBULIN"/>
    <property type="match status" value="1"/>
</dbReference>
<dbReference type="GO" id="GO:0005874">
    <property type="term" value="C:microtubule"/>
    <property type="evidence" value="ECO:0007669"/>
    <property type="project" value="UniProtKB-KW"/>
</dbReference>